<dbReference type="SMART" id="SM00257">
    <property type="entry name" value="LysM"/>
    <property type="match status" value="1"/>
</dbReference>
<dbReference type="InterPro" id="IPR018392">
    <property type="entry name" value="LysM"/>
</dbReference>
<protein>
    <recommendedName>
        <fullName evidence="1">LysM domain-containing protein</fullName>
    </recommendedName>
</protein>
<gene>
    <name evidence="2" type="ORF">GCM10009760_63750</name>
</gene>
<dbReference type="CDD" id="cd00118">
    <property type="entry name" value="LysM"/>
    <property type="match status" value="1"/>
</dbReference>
<comment type="caution">
    <text evidence="2">The sequence shown here is derived from an EMBL/GenBank/DDBJ whole genome shotgun (WGS) entry which is preliminary data.</text>
</comment>
<evidence type="ECO:0000259" key="1">
    <source>
        <dbReference type="PROSITE" id="PS51782"/>
    </source>
</evidence>
<evidence type="ECO:0000313" key="2">
    <source>
        <dbReference type="EMBL" id="GAA1501156.1"/>
    </source>
</evidence>
<dbReference type="Proteomes" id="UP001422759">
    <property type="component" value="Unassembled WGS sequence"/>
</dbReference>
<reference evidence="3" key="1">
    <citation type="journal article" date="2019" name="Int. J. Syst. Evol. Microbiol.">
        <title>The Global Catalogue of Microorganisms (GCM) 10K type strain sequencing project: providing services to taxonomists for standard genome sequencing and annotation.</title>
        <authorList>
            <consortium name="The Broad Institute Genomics Platform"/>
            <consortium name="The Broad Institute Genome Sequencing Center for Infectious Disease"/>
            <person name="Wu L."/>
            <person name="Ma J."/>
        </authorList>
    </citation>
    <scope>NUCLEOTIDE SEQUENCE [LARGE SCALE GENOMIC DNA]</scope>
    <source>
        <strain evidence="3">JCM 14560</strain>
    </source>
</reference>
<organism evidence="2 3">
    <name type="scientific">Kitasatospora kazusensis</name>
    <dbReference type="NCBI Taxonomy" id="407974"/>
    <lineage>
        <taxon>Bacteria</taxon>
        <taxon>Bacillati</taxon>
        <taxon>Actinomycetota</taxon>
        <taxon>Actinomycetes</taxon>
        <taxon>Kitasatosporales</taxon>
        <taxon>Streptomycetaceae</taxon>
        <taxon>Kitasatospora</taxon>
    </lineage>
</organism>
<dbReference type="InterPro" id="IPR036779">
    <property type="entry name" value="LysM_dom_sf"/>
</dbReference>
<evidence type="ECO:0000313" key="3">
    <source>
        <dbReference type="Proteomes" id="UP001422759"/>
    </source>
</evidence>
<feature type="domain" description="LysM" evidence="1">
    <location>
        <begin position="7"/>
        <end position="54"/>
    </location>
</feature>
<name>A0ABP4KCY8_9ACTN</name>
<accession>A0ABP4KCY8</accession>
<proteinExistence type="predicted"/>
<dbReference type="PROSITE" id="PS51782">
    <property type="entry name" value="LYSM"/>
    <property type="match status" value="1"/>
</dbReference>
<dbReference type="SUPFAM" id="SSF54106">
    <property type="entry name" value="LysM domain"/>
    <property type="match status" value="1"/>
</dbReference>
<keyword evidence="3" id="KW-1185">Reference proteome</keyword>
<dbReference type="Gene3D" id="3.10.350.10">
    <property type="entry name" value="LysM domain"/>
    <property type="match status" value="1"/>
</dbReference>
<dbReference type="EMBL" id="BAAANT010000086">
    <property type="protein sequence ID" value="GAA1501156.1"/>
    <property type="molecule type" value="Genomic_DNA"/>
</dbReference>
<sequence>MQKSNGGNYTVKSGDTLSTIAASKGLDWKTLYNQNAGVVGGNPDLIFPGQVLSV</sequence>
<dbReference type="Pfam" id="PF01476">
    <property type="entry name" value="LysM"/>
    <property type="match status" value="1"/>
</dbReference>